<dbReference type="Proteomes" id="UP000878956">
    <property type="component" value="Unassembled WGS sequence"/>
</dbReference>
<reference evidence="2" key="2">
    <citation type="journal article" date="2018" name="Genome Biol.">
        <title>SKESA: strategic k-mer extension for scrupulous assemblies.</title>
        <authorList>
            <person name="Souvorov A."/>
            <person name="Agarwala R."/>
            <person name="Lipman D.J."/>
        </authorList>
    </citation>
    <scope>NUCLEOTIDE SEQUENCE</scope>
    <source>
        <strain evidence="2">HN1000</strain>
    </source>
</reference>
<evidence type="ECO:0000313" key="3">
    <source>
        <dbReference type="EMBL" id="SJS08947.1"/>
    </source>
</evidence>
<dbReference type="EMBL" id="FUPS01000003">
    <property type="protein sequence ID" value="SJS08947.1"/>
    <property type="molecule type" value="Genomic_DNA"/>
</dbReference>
<evidence type="ECO:0000313" key="4">
    <source>
        <dbReference type="Proteomes" id="UP000189137"/>
    </source>
</evidence>
<protein>
    <submittedName>
        <fullName evidence="3">Glyoxalase-like domain</fullName>
    </submittedName>
    <submittedName>
        <fullName evidence="2">Glyoxalase/bleomycin resistance/dioxygenase family protein</fullName>
    </submittedName>
</protein>
<dbReference type="CDD" id="cd09011">
    <property type="entry name" value="VOC_like"/>
    <property type="match status" value="1"/>
</dbReference>
<dbReference type="SUPFAM" id="SSF54593">
    <property type="entry name" value="Glyoxalase/Bleomycin resistance protein/Dihydroxybiphenyl dioxygenase"/>
    <property type="match status" value="1"/>
</dbReference>
<dbReference type="RefSeq" id="WP_003439176.1">
    <property type="nucleotide sequence ID" value="NZ_AP031492.1"/>
</dbReference>
<dbReference type="InterPro" id="IPR029068">
    <property type="entry name" value="Glyas_Bleomycin-R_OHBP_Dase"/>
</dbReference>
<dbReference type="Proteomes" id="UP000189137">
    <property type="component" value="Unassembled WGS sequence"/>
</dbReference>
<feature type="domain" description="Glyoxalase-like" evidence="1">
    <location>
        <begin position="5"/>
        <end position="121"/>
    </location>
</feature>
<sequence>MKYQVSLLAVKDIEVSKKFYKELFEQEIELDLGKNVTFKGGFAIQEDFAWLTGINPDTIIQKSNNMELYFEVDDFDEFIEKLNYYKDVEFVHKPLKHEWQQRVVRIYDPDKHIIEIGESMEVIARRYLSEGYSVEETSKIIQHPIKFVKQCENSKE</sequence>
<gene>
    <name evidence="2" type="ORF">KRM00_004052</name>
    <name evidence="3" type="ORF">SAMEA3375112_01242</name>
</gene>
<evidence type="ECO:0000313" key="2">
    <source>
        <dbReference type="EMBL" id="HBH1544499.1"/>
    </source>
</evidence>
<comment type="caution">
    <text evidence="3">The sequence shown here is derived from an EMBL/GenBank/DDBJ whole genome shotgun (WGS) entry which is preliminary data.</text>
</comment>
<reference evidence="3 4" key="1">
    <citation type="submission" date="2017-02" db="EMBL/GenBank/DDBJ databases">
        <authorList>
            <consortium name="Pathogen Informatics"/>
        </authorList>
    </citation>
    <scope>NUCLEOTIDE SEQUENCE [LARGE SCALE GENOMIC DNA]</scope>
    <source>
        <strain evidence="3 4">VRECD0157</strain>
    </source>
</reference>
<dbReference type="AlphaFoldDB" id="A0A9Q8EAM8"/>
<dbReference type="EMBL" id="DAEPXK010000089">
    <property type="protein sequence ID" value="HBH1544499.1"/>
    <property type="molecule type" value="Genomic_DNA"/>
</dbReference>
<dbReference type="Pfam" id="PF12681">
    <property type="entry name" value="Glyoxalase_2"/>
    <property type="match status" value="1"/>
</dbReference>
<reference evidence="2" key="3">
    <citation type="submission" date="2021-06" db="EMBL/GenBank/DDBJ databases">
        <authorList>
            <consortium name="NCBI Pathogen Detection Project"/>
        </authorList>
    </citation>
    <scope>NUCLEOTIDE SEQUENCE</scope>
    <source>
        <strain evidence="2">HN1000</strain>
    </source>
</reference>
<dbReference type="InterPro" id="IPR025870">
    <property type="entry name" value="Glyoxalase-like_dom"/>
</dbReference>
<dbReference type="Gene3D" id="3.10.180.10">
    <property type="entry name" value="2,3-Dihydroxybiphenyl 1,2-Dioxygenase, domain 1"/>
    <property type="match status" value="1"/>
</dbReference>
<name>A0A9Q8EAM8_CLODI</name>
<accession>A0A9Q8EAM8</accession>
<proteinExistence type="predicted"/>
<evidence type="ECO:0000259" key="1">
    <source>
        <dbReference type="Pfam" id="PF12681"/>
    </source>
</evidence>
<organism evidence="3 4">
    <name type="scientific">Clostridioides difficile</name>
    <name type="common">Peptoclostridium difficile</name>
    <dbReference type="NCBI Taxonomy" id="1496"/>
    <lineage>
        <taxon>Bacteria</taxon>
        <taxon>Bacillati</taxon>
        <taxon>Bacillota</taxon>
        <taxon>Clostridia</taxon>
        <taxon>Peptostreptococcales</taxon>
        <taxon>Peptostreptococcaceae</taxon>
        <taxon>Clostridioides</taxon>
    </lineage>
</organism>
<dbReference type="GeneID" id="66353170"/>